<name>A0A8W7PHW3_ANOCL</name>
<evidence type="ECO:0000313" key="3">
    <source>
        <dbReference type="EnsemblMetazoa" id="ACOM032037-PA.1"/>
    </source>
</evidence>
<keyword evidence="2" id="KW-1133">Transmembrane helix</keyword>
<evidence type="ECO:0000256" key="2">
    <source>
        <dbReference type="SAM" id="Phobius"/>
    </source>
</evidence>
<dbReference type="EnsemblMetazoa" id="ACOM032037-RA">
    <property type="protein sequence ID" value="ACOM032037-PA.1"/>
    <property type="gene ID" value="ACOM032037"/>
</dbReference>
<accession>A0A8W7PHW3</accession>
<dbReference type="AlphaFoldDB" id="A0A8W7PHW3"/>
<evidence type="ECO:0000256" key="1">
    <source>
        <dbReference type="SAM" id="MobiDB-lite"/>
    </source>
</evidence>
<organism evidence="3">
    <name type="scientific">Anopheles coluzzii</name>
    <name type="common">African malaria mosquito</name>
    <dbReference type="NCBI Taxonomy" id="1518534"/>
    <lineage>
        <taxon>Eukaryota</taxon>
        <taxon>Metazoa</taxon>
        <taxon>Ecdysozoa</taxon>
        <taxon>Arthropoda</taxon>
        <taxon>Hexapoda</taxon>
        <taxon>Insecta</taxon>
        <taxon>Pterygota</taxon>
        <taxon>Neoptera</taxon>
        <taxon>Endopterygota</taxon>
        <taxon>Diptera</taxon>
        <taxon>Nematocera</taxon>
        <taxon>Culicoidea</taxon>
        <taxon>Culicidae</taxon>
        <taxon>Anophelinae</taxon>
        <taxon>Anopheles</taxon>
    </lineage>
</organism>
<sequence length="298" mass="31546">MPYNPELSRWSLHLPICGTSYCRWPRVLRSIIWFAMPCGIEGRPLLLPPPPSWPESAIILLRLPVGDARLLLAADRCRLPFPCPPPPPPPAPVPLMSSPPPPTRLSSSRSSIPLAEADWLRSKEAATPFGPPWDSCCCAARMSKLVCTPNSSCRPRGGCPTSGPIGPWCIAAGRWAGGGLSSGSSLLATWLMVPSATAPLLLLPMLMMLPLPPPPPPPPVPVPACVFWCTVPMSGRIRSTPFSASSSDMSSSSSSSWAGGGGGGGLITLLLVLVLLLLLLLLVLLMLLLLLLLLLSRG</sequence>
<feature type="transmembrane region" description="Helical" evidence="2">
    <location>
        <begin position="266"/>
        <end position="295"/>
    </location>
</feature>
<keyword evidence="2" id="KW-0472">Membrane</keyword>
<feature type="region of interest" description="Disordered" evidence="1">
    <location>
        <begin position="90"/>
        <end position="109"/>
    </location>
</feature>
<reference evidence="3" key="1">
    <citation type="submission" date="2022-08" db="UniProtKB">
        <authorList>
            <consortium name="EnsemblMetazoa"/>
        </authorList>
    </citation>
    <scope>IDENTIFICATION</scope>
</reference>
<feature type="compositionally biased region" description="Pro residues" evidence="1">
    <location>
        <begin position="90"/>
        <end position="103"/>
    </location>
</feature>
<protein>
    <submittedName>
        <fullName evidence="3">Uncharacterized protein</fullName>
    </submittedName>
</protein>
<dbReference type="Proteomes" id="UP000075882">
    <property type="component" value="Unassembled WGS sequence"/>
</dbReference>
<proteinExistence type="predicted"/>
<keyword evidence="2" id="KW-0812">Transmembrane</keyword>